<evidence type="ECO:0000313" key="2">
    <source>
        <dbReference type="EMBL" id="MBD2699209.1"/>
    </source>
</evidence>
<organism evidence="2 3">
    <name type="scientific">Spirosoma profusum</name>
    <dbReference type="NCBI Taxonomy" id="2771354"/>
    <lineage>
        <taxon>Bacteria</taxon>
        <taxon>Pseudomonadati</taxon>
        <taxon>Bacteroidota</taxon>
        <taxon>Cytophagia</taxon>
        <taxon>Cytophagales</taxon>
        <taxon>Cytophagaceae</taxon>
        <taxon>Spirosoma</taxon>
    </lineage>
</organism>
<name>A0A927AM73_9BACT</name>
<dbReference type="InterPro" id="IPR012338">
    <property type="entry name" value="Beta-lactam/transpept-like"/>
</dbReference>
<evidence type="ECO:0000259" key="1">
    <source>
        <dbReference type="Pfam" id="PF00144"/>
    </source>
</evidence>
<dbReference type="Gene3D" id="3.40.710.10">
    <property type="entry name" value="DD-peptidase/beta-lactamase superfamily"/>
    <property type="match status" value="1"/>
</dbReference>
<dbReference type="PANTHER" id="PTHR46825">
    <property type="entry name" value="D-ALANYL-D-ALANINE-CARBOXYPEPTIDASE/ENDOPEPTIDASE AMPH"/>
    <property type="match status" value="1"/>
</dbReference>
<accession>A0A927AM73</accession>
<dbReference type="EMBL" id="JACWZY010000001">
    <property type="protein sequence ID" value="MBD2699209.1"/>
    <property type="molecule type" value="Genomic_DNA"/>
</dbReference>
<dbReference type="AlphaFoldDB" id="A0A927AM73"/>
<dbReference type="SUPFAM" id="SSF56601">
    <property type="entry name" value="beta-lactamase/transpeptidase-like"/>
    <property type="match status" value="1"/>
</dbReference>
<feature type="domain" description="Beta-lactamase-related" evidence="1">
    <location>
        <begin position="48"/>
        <end position="363"/>
    </location>
</feature>
<dbReference type="RefSeq" id="WP_190885070.1">
    <property type="nucleotide sequence ID" value="NZ_JACWZY010000001.1"/>
</dbReference>
<gene>
    <name evidence="2" type="ORF">IC229_01085</name>
</gene>
<comment type="caution">
    <text evidence="2">The sequence shown here is derived from an EMBL/GenBank/DDBJ whole genome shotgun (WGS) entry which is preliminary data.</text>
</comment>
<keyword evidence="3" id="KW-1185">Reference proteome</keyword>
<proteinExistence type="predicted"/>
<dbReference type="InterPro" id="IPR050491">
    <property type="entry name" value="AmpC-like"/>
</dbReference>
<dbReference type="Pfam" id="PF00144">
    <property type="entry name" value="Beta-lactamase"/>
    <property type="match status" value="1"/>
</dbReference>
<dbReference type="PANTHER" id="PTHR46825:SF8">
    <property type="entry name" value="BETA-LACTAMASE-RELATED"/>
    <property type="match status" value="1"/>
</dbReference>
<evidence type="ECO:0000313" key="3">
    <source>
        <dbReference type="Proteomes" id="UP000598820"/>
    </source>
</evidence>
<sequence>MNAWFTLALLLVTTLVEPAQPNALAELTTQPPKISSDNSLKNRVDSLVDQAIQQFMGTPQAVGLSLGIVQNGQTQVYNYGTVEKGRTQLPTSQTLYAIASITKTFTGALLAQAVVEKRLNLDDDVRKYLDGNYPNLAYEGHPIRLYHLLNHRSGLPFLLPSHPDVATNANTSASAISMQQERINPRSDFYAELHQVKLDTIPGHRFRYSNTGAQLLGYILEKVYSMPFEELVRQKIAQPLDMSSTKISLTPAEQARQAKGYDVCGNVTASDADELQAAGALKSTVDDMLKFVYWNVAEQSKPVRLTHQPTWSDGATYSAGLNWQMIQSGTNRVIWQDGNIPGFSSLCVNYPELNLGIIVLTNECDRTTAQRVTSMTNQIAKALDERAVLLPR</sequence>
<dbReference type="InterPro" id="IPR001466">
    <property type="entry name" value="Beta-lactam-related"/>
</dbReference>
<reference evidence="2" key="1">
    <citation type="submission" date="2020-09" db="EMBL/GenBank/DDBJ databases">
        <authorList>
            <person name="Kim M.K."/>
        </authorList>
    </citation>
    <scope>NUCLEOTIDE SEQUENCE</scope>
    <source>
        <strain evidence="2">BT702</strain>
    </source>
</reference>
<dbReference type="Proteomes" id="UP000598820">
    <property type="component" value="Unassembled WGS sequence"/>
</dbReference>
<protein>
    <submittedName>
        <fullName evidence="2">Beta-lactamase family protein</fullName>
    </submittedName>
</protein>